<keyword evidence="4" id="KW-1185">Reference proteome</keyword>
<proteinExistence type="predicted"/>
<keyword evidence="1" id="KW-1133">Transmembrane helix</keyword>
<organism evidence="3 4">
    <name type="scientific">Ceratodon purpureus</name>
    <name type="common">Fire moss</name>
    <name type="synonym">Dicranum purpureum</name>
    <dbReference type="NCBI Taxonomy" id="3225"/>
    <lineage>
        <taxon>Eukaryota</taxon>
        <taxon>Viridiplantae</taxon>
        <taxon>Streptophyta</taxon>
        <taxon>Embryophyta</taxon>
        <taxon>Bryophyta</taxon>
        <taxon>Bryophytina</taxon>
        <taxon>Bryopsida</taxon>
        <taxon>Dicranidae</taxon>
        <taxon>Pseudoditrichales</taxon>
        <taxon>Ditrichaceae</taxon>
        <taxon>Ceratodon</taxon>
    </lineage>
</organism>
<evidence type="ECO:0000256" key="1">
    <source>
        <dbReference type="SAM" id="Phobius"/>
    </source>
</evidence>
<feature type="signal peptide" evidence="2">
    <location>
        <begin position="1"/>
        <end position="20"/>
    </location>
</feature>
<feature type="chain" id="PRO_5035835116" evidence="2">
    <location>
        <begin position="21"/>
        <end position="64"/>
    </location>
</feature>
<name>A0A8T0IKB7_CERPU</name>
<accession>A0A8T0IKB7</accession>
<evidence type="ECO:0000313" key="4">
    <source>
        <dbReference type="Proteomes" id="UP000822688"/>
    </source>
</evidence>
<keyword evidence="1" id="KW-0812">Transmembrane</keyword>
<evidence type="ECO:0000256" key="2">
    <source>
        <dbReference type="SAM" id="SignalP"/>
    </source>
</evidence>
<reference evidence="3" key="1">
    <citation type="submission" date="2020-06" db="EMBL/GenBank/DDBJ databases">
        <title>WGS assembly of Ceratodon purpureus strain R40.</title>
        <authorList>
            <person name="Carey S.B."/>
            <person name="Jenkins J."/>
            <person name="Shu S."/>
            <person name="Lovell J.T."/>
            <person name="Sreedasyam A."/>
            <person name="Maumus F."/>
            <person name="Tiley G.P."/>
            <person name="Fernandez-Pozo N."/>
            <person name="Barry K."/>
            <person name="Chen C."/>
            <person name="Wang M."/>
            <person name="Lipzen A."/>
            <person name="Daum C."/>
            <person name="Saski C.A."/>
            <person name="Payton A.C."/>
            <person name="Mcbreen J.C."/>
            <person name="Conrad R.E."/>
            <person name="Kollar L.M."/>
            <person name="Olsson S."/>
            <person name="Huttunen S."/>
            <person name="Landis J.B."/>
            <person name="Wickett N.J."/>
            <person name="Johnson M.G."/>
            <person name="Rensing S.A."/>
            <person name="Grimwood J."/>
            <person name="Schmutz J."/>
            <person name="Mcdaniel S.F."/>
        </authorList>
    </citation>
    <scope>NUCLEOTIDE SEQUENCE</scope>
    <source>
        <strain evidence="3">R40</strain>
    </source>
</reference>
<feature type="transmembrane region" description="Helical" evidence="1">
    <location>
        <begin position="33"/>
        <end position="53"/>
    </location>
</feature>
<keyword evidence="1" id="KW-0472">Membrane</keyword>
<gene>
    <name evidence="3" type="ORF">KC19_3G133300</name>
</gene>
<evidence type="ECO:0000313" key="3">
    <source>
        <dbReference type="EMBL" id="KAG0583399.1"/>
    </source>
</evidence>
<dbReference type="EMBL" id="CM026423">
    <property type="protein sequence ID" value="KAG0583399.1"/>
    <property type="molecule type" value="Genomic_DNA"/>
</dbReference>
<protein>
    <submittedName>
        <fullName evidence="3">Uncharacterized protein</fullName>
    </submittedName>
</protein>
<comment type="caution">
    <text evidence="3">The sequence shown here is derived from an EMBL/GenBank/DDBJ whole genome shotgun (WGS) entry which is preliminary data.</text>
</comment>
<sequence length="64" mass="7600">MWNVGVFLLLLLCSCHLATWQLMKCMRRSEAMIWVWSLFLGLFYIMIVIVVFLDTCVFEYCEGL</sequence>
<dbReference type="Proteomes" id="UP000822688">
    <property type="component" value="Chromosome 3"/>
</dbReference>
<dbReference type="AlphaFoldDB" id="A0A8T0IKB7"/>
<keyword evidence="2" id="KW-0732">Signal</keyword>